<dbReference type="Gene3D" id="1.10.287.950">
    <property type="entry name" value="Methyl-accepting chemotaxis protein"/>
    <property type="match status" value="1"/>
</dbReference>
<evidence type="ECO:0000259" key="5">
    <source>
        <dbReference type="Pfam" id="PF13525"/>
    </source>
</evidence>
<evidence type="ECO:0000256" key="2">
    <source>
        <dbReference type="PROSITE-ProRule" id="PRU00339"/>
    </source>
</evidence>
<feature type="signal peptide" evidence="4">
    <location>
        <begin position="1"/>
        <end position="27"/>
    </location>
</feature>
<dbReference type="GO" id="GO:0051301">
    <property type="term" value="P:cell division"/>
    <property type="evidence" value="ECO:0007669"/>
    <property type="project" value="InterPro"/>
</dbReference>
<evidence type="ECO:0000256" key="3">
    <source>
        <dbReference type="SAM" id="MobiDB-lite"/>
    </source>
</evidence>
<organism evidence="6 7">
    <name type="scientific">Terriglobus roseus</name>
    <dbReference type="NCBI Taxonomy" id="392734"/>
    <lineage>
        <taxon>Bacteria</taxon>
        <taxon>Pseudomonadati</taxon>
        <taxon>Acidobacteriota</taxon>
        <taxon>Terriglobia</taxon>
        <taxon>Terriglobales</taxon>
        <taxon>Acidobacteriaceae</taxon>
        <taxon>Terriglobus</taxon>
    </lineage>
</organism>
<feature type="chain" id="PRO_5010245542" evidence="4">
    <location>
        <begin position="28"/>
        <end position="323"/>
    </location>
</feature>
<dbReference type="InterPro" id="IPR034706">
    <property type="entry name" value="CpoB"/>
</dbReference>
<dbReference type="InterPro" id="IPR019734">
    <property type="entry name" value="TPR_rpt"/>
</dbReference>
<keyword evidence="2" id="KW-0802">TPR repeat</keyword>
<name>A0A1H4IW01_9BACT</name>
<feature type="region of interest" description="Disordered" evidence="3">
    <location>
        <begin position="128"/>
        <end position="194"/>
    </location>
</feature>
<reference evidence="6 7" key="1">
    <citation type="submission" date="2016-10" db="EMBL/GenBank/DDBJ databases">
        <authorList>
            <person name="de Groot N.N."/>
        </authorList>
    </citation>
    <scope>NUCLEOTIDE SEQUENCE [LARGE SCALE GENOMIC DNA]</scope>
    <source>
        <strain evidence="6 7">AB35.6</strain>
    </source>
</reference>
<dbReference type="EMBL" id="FNSD01000001">
    <property type="protein sequence ID" value="SEB38301.1"/>
    <property type="molecule type" value="Genomic_DNA"/>
</dbReference>
<dbReference type="SUPFAM" id="SSF48452">
    <property type="entry name" value="TPR-like"/>
    <property type="match status" value="1"/>
</dbReference>
<proteinExistence type="inferred from homology"/>
<gene>
    <name evidence="6" type="ORF">SAMN05443244_0144</name>
</gene>
<dbReference type="InterPro" id="IPR011990">
    <property type="entry name" value="TPR-like_helical_dom_sf"/>
</dbReference>
<dbReference type="Gene3D" id="1.25.40.10">
    <property type="entry name" value="Tetratricopeptide repeat domain"/>
    <property type="match status" value="1"/>
</dbReference>
<dbReference type="RefSeq" id="WP_074651891.1">
    <property type="nucleotide sequence ID" value="NZ_FNSD01000001.1"/>
</dbReference>
<feature type="compositionally biased region" description="Low complexity" evidence="3">
    <location>
        <begin position="143"/>
        <end position="159"/>
    </location>
</feature>
<dbReference type="AlphaFoldDB" id="A0A1H4IW01"/>
<dbReference type="Proteomes" id="UP000182409">
    <property type="component" value="Unassembled WGS sequence"/>
</dbReference>
<dbReference type="OrthoDB" id="9768142at2"/>
<feature type="repeat" description="TPR" evidence="2">
    <location>
        <begin position="231"/>
        <end position="264"/>
    </location>
</feature>
<feature type="compositionally biased region" description="Low complexity" evidence="3">
    <location>
        <begin position="172"/>
        <end position="186"/>
    </location>
</feature>
<accession>A0A1H4IW01</accession>
<dbReference type="Pfam" id="PF13525">
    <property type="entry name" value="YfiO"/>
    <property type="match status" value="1"/>
</dbReference>
<evidence type="ECO:0000256" key="1">
    <source>
        <dbReference type="ARBA" id="ARBA00022729"/>
    </source>
</evidence>
<evidence type="ECO:0000313" key="7">
    <source>
        <dbReference type="Proteomes" id="UP000182409"/>
    </source>
</evidence>
<dbReference type="HAMAP" id="MF_02066">
    <property type="entry name" value="CpoB"/>
    <property type="match status" value="1"/>
</dbReference>
<feature type="domain" description="Outer membrane lipoprotein BamD-like" evidence="5">
    <location>
        <begin position="194"/>
        <end position="314"/>
    </location>
</feature>
<evidence type="ECO:0000313" key="6">
    <source>
        <dbReference type="EMBL" id="SEB38301.1"/>
    </source>
</evidence>
<dbReference type="InterPro" id="IPR039565">
    <property type="entry name" value="BamD-like"/>
</dbReference>
<sequence>MRRFFRLAPATLAIAAVLLSTPTPAFAVNKDMIQLQTQIQQLQDAVARLQQSNDERMGVMKDLVQQTTDSVNKMAGALDTLQKQMRVQSEATGKGLETVSGQMQSLNDSVDELKARLAKIDRAIADVQSAQQSMGARMDNGGSPAPAAAPMDSPPSASSGKTSKQAPPPSAGPSASALLPSNAELPTSSTAPPVDDLYRTAFSDYNGAKYSLASAEFTDVIKFYPDSNLAGNAYFYLGEIDYKAGRFASASKNYDKVIEQYPGNQKIPVSQLRKGESLLSMKQTEAGARELRSLIQRYPNSQEALAARTKLNALGITIVPRTR</sequence>
<dbReference type="PROSITE" id="PS50005">
    <property type="entry name" value="TPR"/>
    <property type="match status" value="1"/>
</dbReference>
<keyword evidence="1 4" id="KW-0732">Signal</keyword>
<protein>
    <submittedName>
        <fullName evidence="6">Tol-pal system protein YbgF</fullName>
    </submittedName>
</protein>
<evidence type="ECO:0000256" key="4">
    <source>
        <dbReference type="SAM" id="SignalP"/>
    </source>
</evidence>